<evidence type="ECO:0000313" key="1">
    <source>
        <dbReference type="EMBL" id="MDW2632804.1"/>
    </source>
</evidence>
<evidence type="ECO:0000313" key="2">
    <source>
        <dbReference type="Proteomes" id="UP001269984"/>
    </source>
</evidence>
<dbReference type="AlphaFoldDB" id="A0ABD5GUA3"/>
<dbReference type="InterPro" id="IPR057793">
    <property type="entry name" value="YnfU-like"/>
</dbReference>
<proteinExistence type="predicted"/>
<dbReference type="NCBIfam" id="NF038384">
    <property type="entry name" value="zinc_YnfU_fam"/>
    <property type="match status" value="1"/>
</dbReference>
<name>A0ABD5GUA3_9ENTR</name>
<sequence length="57" mass="6554">MSILKDIKMRTLRHVKSTCPHCSRQSKHSLSRIKNNITLICPFCGNIYLPSESKPIK</sequence>
<gene>
    <name evidence="1" type="ORF">RYZ90_02910</name>
</gene>
<dbReference type="RefSeq" id="WP_213083834.1">
    <property type="nucleotide sequence ID" value="NZ_CADCYR010000007.1"/>
</dbReference>
<protein>
    <submittedName>
        <fullName evidence="1">YnfU family zinc-binding protein</fullName>
    </submittedName>
</protein>
<accession>A0ABD5GUA3</accession>
<comment type="caution">
    <text evidence="1">The sequence shown here is derived from an EMBL/GenBank/DDBJ whole genome shotgun (WGS) entry which is preliminary data.</text>
</comment>
<dbReference type="Pfam" id="PF23499">
    <property type="entry name" value="YnfU"/>
    <property type="match status" value="1"/>
</dbReference>
<dbReference type="EMBL" id="JAWPAZ010000001">
    <property type="protein sequence ID" value="MDW2632804.1"/>
    <property type="molecule type" value="Genomic_DNA"/>
</dbReference>
<dbReference type="Proteomes" id="UP001269984">
    <property type="component" value="Unassembled WGS sequence"/>
</dbReference>
<organism evidence="1 2">
    <name type="scientific">Citrobacter portucalensis</name>
    <dbReference type="NCBI Taxonomy" id="1639133"/>
    <lineage>
        <taxon>Bacteria</taxon>
        <taxon>Pseudomonadati</taxon>
        <taxon>Pseudomonadota</taxon>
        <taxon>Gammaproteobacteria</taxon>
        <taxon>Enterobacterales</taxon>
        <taxon>Enterobacteriaceae</taxon>
        <taxon>Citrobacter</taxon>
        <taxon>Citrobacter freundii complex</taxon>
    </lineage>
</organism>
<reference evidence="1 2" key="1">
    <citation type="submission" date="2023-10" db="EMBL/GenBank/DDBJ databases">
        <title>Fecal carriage and genetic characteristics of carbapenem-resistant Enterobacterales among healthy adults from four provinces of China.</title>
        <authorList>
            <person name="Li Y."/>
            <person name="Zhang R."/>
        </authorList>
    </citation>
    <scope>NUCLEOTIDE SEQUENCE [LARGE SCALE GENOMIC DNA]</scope>
    <source>
        <strain evidence="1 2">HN-71</strain>
    </source>
</reference>